<feature type="transmembrane region" description="Helical" evidence="17">
    <location>
        <begin position="196"/>
        <end position="217"/>
    </location>
</feature>
<reference evidence="19" key="1">
    <citation type="journal article" date="2012" name="Mar. Biotechnol.">
        <title>Genomic Resources for Sea Lice: Analysis of ESTs and Mitochondrial Genomes.</title>
        <authorList>
            <person name="Yasuike M."/>
            <person name="Leong J."/>
            <person name="Jantzen S.G."/>
            <person name="von Schalburg K.R."/>
            <person name="Nilsen F."/>
            <person name="Jones S.R."/>
            <person name="Koop B.F."/>
        </authorList>
    </citation>
    <scope>NUCLEOTIDE SEQUENCE</scope>
</reference>
<proteinExistence type="inferred from homology"/>
<dbReference type="GO" id="GO:0015990">
    <property type="term" value="P:electron transport coupled proton transport"/>
    <property type="evidence" value="ECO:0007669"/>
    <property type="project" value="TreeGrafter"/>
</dbReference>
<accession>E1B2Q2</accession>
<feature type="transmembrane region" description="Helical" evidence="17">
    <location>
        <begin position="12"/>
        <end position="36"/>
    </location>
</feature>
<feature type="transmembrane region" description="Helical" evidence="17">
    <location>
        <begin position="48"/>
        <end position="67"/>
    </location>
</feature>
<sequence>MFFNKSVFFKMFWNIKVTNFSMFMNFFIFLTLYLMFQYGDNPSNLSSTFIIDMFNFPIIIMTIFLMMTYNLANFYSLNLIMIMFFSCITFSVNSLILFYIFFELNLVPIFLLIMGWGYQPERIYATKMMIMYTLFGSLPMLVMLINFQMMDQISISFLSQSSFFDNIMPIFMILALLIKLPIFLLHMWLPLAHVEAPLMGSMVLASVMLKLGGYGLVRLMSVVMNPINSLNHFLFSIFIMGGTMAMLFCITQVDLKIIIAYSSVGHMSMVAATLFSYSWSGFLAAMIMMIAHGFTSSLMFFCAGMMYMKSNSRHMLMNKGTLTLSPKIVLFWFLALLMNAGGPPKSNLMSEILTVFSLISTSYFSFIPLVVSLMLGMLFNMKMYSITSQGSLTNNFFSGQELMLSWKMSAYFHIMLAFLMILSMPYMMNFFSDLMFFVVLDYYQVETEL</sequence>
<dbReference type="Pfam" id="PF00361">
    <property type="entry name" value="Proton_antipo_M"/>
    <property type="match status" value="1"/>
</dbReference>
<keyword evidence="15 17" id="KW-0472">Membrane</keyword>
<keyword evidence="14 17" id="KW-0496">Mitochondrion</keyword>
<protein>
    <recommendedName>
        <fullName evidence="5 17">NADH-ubiquinone oxidoreductase chain 4</fullName>
        <ecNumber evidence="4 17">7.1.1.2</ecNumber>
    </recommendedName>
</protein>
<feature type="transmembrane region" description="Helical" evidence="17">
    <location>
        <begin position="410"/>
        <end position="428"/>
    </location>
</feature>
<comment type="function">
    <text evidence="17">Core subunit of the mitochondrial membrane respiratory chain NADH dehydrogenase (Complex I) which catalyzes electron transfer from NADH through the respiratory chain, using ubiquinone as an electron acceptor. Essential for the catalytic activity and assembly of complex I.</text>
</comment>
<dbReference type="EMBL" id="HQ157566">
    <property type="protein sequence ID" value="ADM67900.1"/>
    <property type="molecule type" value="Genomic_DNA"/>
</dbReference>
<feature type="domain" description="NADH:quinone oxidoreductase/Mrp antiporter transmembrane" evidence="18">
    <location>
        <begin position="93"/>
        <end position="372"/>
    </location>
</feature>
<dbReference type="PANTHER" id="PTHR43507:SF20">
    <property type="entry name" value="NADH-UBIQUINONE OXIDOREDUCTASE CHAIN 4"/>
    <property type="match status" value="1"/>
</dbReference>
<evidence type="ECO:0000256" key="11">
    <source>
        <dbReference type="ARBA" id="ARBA00022989"/>
    </source>
</evidence>
<gene>
    <name evidence="19" type="primary">nad4</name>
</gene>
<evidence type="ECO:0000256" key="1">
    <source>
        <dbReference type="ARBA" id="ARBA00003257"/>
    </source>
</evidence>
<evidence type="ECO:0000256" key="17">
    <source>
        <dbReference type="RuleBase" id="RU003297"/>
    </source>
</evidence>
<dbReference type="GO" id="GO:0048039">
    <property type="term" value="F:ubiquinone binding"/>
    <property type="evidence" value="ECO:0007669"/>
    <property type="project" value="TreeGrafter"/>
</dbReference>
<evidence type="ECO:0000256" key="3">
    <source>
        <dbReference type="ARBA" id="ARBA00009025"/>
    </source>
</evidence>
<feature type="transmembrane region" description="Helical" evidence="17">
    <location>
        <begin position="74"/>
        <end position="92"/>
    </location>
</feature>
<evidence type="ECO:0000256" key="16">
    <source>
        <dbReference type="ARBA" id="ARBA00049551"/>
    </source>
</evidence>
<evidence type="ECO:0000256" key="14">
    <source>
        <dbReference type="ARBA" id="ARBA00023128"/>
    </source>
</evidence>
<dbReference type="PANTHER" id="PTHR43507">
    <property type="entry name" value="NADH-UBIQUINONE OXIDOREDUCTASE CHAIN 4"/>
    <property type="match status" value="1"/>
</dbReference>
<keyword evidence="7 17" id="KW-0679">Respiratory chain</keyword>
<evidence type="ECO:0000256" key="6">
    <source>
        <dbReference type="ARBA" id="ARBA00022448"/>
    </source>
</evidence>
<keyword evidence="13 17" id="KW-0830">Ubiquinone</keyword>
<dbReference type="PRINTS" id="PR01437">
    <property type="entry name" value="NUOXDRDTASE4"/>
</dbReference>
<keyword evidence="12 17" id="KW-0520">NAD</keyword>
<dbReference type="AlphaFoldDB" id="E1B2Q2"/>
<evidence type="ECO:0000256" key="7">
    <source>
        <dbReference type="ARBA" id="ARBA00022660"/>
    </source>
</evidence>
<comment type="catalytic activity">
    <reaction evidence="16 17">
        <text>a ubiquinone + NADH + 5 H(+)(in) = a ubiquinol + NAD(+) + 4 H(+)(out)</text>
        <dbReference type="Rhea" id="RHEA:29091"/>
        <dbReference type="Rhea" id="RHEA-COMP:9565"/>
        <dbReference type="Rhea" id="RHEA-COMP:9566"/>
        <dbReference type="ChEBI" id="CHEBI:15378"/>
        <dbReference type="ChEBI" id="CHEBI:16389"/>
        <dbReference type="ChEBI" id="CHEBI:17976"/>
        <dbReference type="ChEBI" id="CHEBI:57540"/>
        <dbReference type="ChEBI" id="CHEBI:57945"/>
        <dbReference type="EC" id="7.1.1.2"/>
    </reaction>
</comment>
<keyword evidence="8 17" id="KW-0812">Transmembrane</keyword>
<keyword evidence="11 17" id="KW-1133">Transmembrane helix</keyword>
<evidence type="ECO:0000256" key="4">
    <source>
        <dbReference type="ARBA" id="ARBA00012944"/>
    </source>
</evidence>
<evidence type="ECO:0000256" key="13">
    <source>
        <dbReference type="ARBA" id="ARBA00023075"/>
    </source>
</evidence>
<comment type="similarity">
    <text evidence="3 17">Belongs to the complex I subunit 4 family.</text>
</comment>
<keyword evidence="9" id="KW-1278">Translocase</keyword>
<evidence type="ECO:0000256" key="12">
    <source>
        <dbReference type="ARBA" id="ARBA00023027"/>
    </source>
</evidence>
<evidence type="ECO:0000256" key="15">
    <source>
        <dbReference type="ARBA" id="ARBA00023136"/>
    </source>
</evidence>
<geneLocation type="mitochondrion" evidence="19"/>
<name>E1B2Q2_CALCM</name>
<dbReference type="GO" id="GO:0031966">
    <property type="term" value="C:mitochondrial membrane"/>
    <property type="evidence" value="ECO:0007669"/>
    <property type="project" value="UniProtKB-SubCell"/>
</dbReference>
<feature type="transmembrane region" description="Helical" evidence="17">
    <location>
        <begin position="257"/>
        <end position="277"/>
    </location>
</feature>
<evidence type="ECO:0000256" key="9">
    <source>
        <dbReference type="ARBA" id="ARBA00022967"/>
    </source>
</evidence>
<dbReference type="InterPro" id="IPR003918">
    <property type="entry name" value="NADH_UbQ_OxRdtase"/>
</dbReference>
<evidence type="ECO:0000256" key="2">
    <source>
        <dbReference type="ARBA" id="ARBA00004225"/>
    </source>
</evidence>
<feature type="transmembrane region" description="Helical" evidence="17">
    <location>
        <begin position="229"/>
        <end position="250"/>
    </location>
</feature>
<comment type="function">
    <text evidence="1">Core subunit of the mitochondrial membrane respiratory chain NADH dehydrogenase (Complex I) that is believed to belong to the minimal assembly required for catalysis. Complex I functions in the transfer of electrons from NADH to the respiratory chain. The immediate electron acceptor for the enzyme is believed to be ubiquinone.</text>
</comment>
<feature type="transmembrane region" description="Helical" evidence="17">
    <location>
        <begin position="130"/>
        <end position="147"/>
    </location>
</feature>
<evidence type="ECO:0000256" key="8">
    <source>
        <dbReference type="ARBA" id="ARBA00022692"/>
    </source>
</evidence>
<feature type="transmembrane region" description="Helical" evidence="17">
    <location>
        <begin position="98"/>
        <end position="118"/>
    </location>
</feature>
<evidence type="ECO:0000259" key="18">
    <source>
        <dbReference type="Pfam" id="PF00361"/>
    </source>
</evidence>
<dbReference type="InterPro" id="IPR001750">
    <property type="entry name" value="ND/Mrp_TM"/>
</dbReference>
<dbReference type="EC" id="7.1.1.2" evidence="4 17"/>
<comment type="subcellular location">
    <subcellularLocation>
        <location evidence="2 17">Mitochondrion membrane</location>
        <topology evidence="2 17">Multi-pass membrane protein</topology>
    </subcellularLocation>
</comment>
<feature type="transmembrane region" description="Helical" evidence="17">
    <location>
        <begin position="167"/>
        <end position="189"/>
    </location>
</feature>
<evidence type="ECO:0000256" key="10">
    <source>
        <dbReference type="ARBA" id="ARBA00022982"/>
    </source>
</evidence>
<keyword evidence="10 17" id="KW-0249">Electron transport</keyword>
<dbReference type="GO" id="GO:0042773">
    <property type="term" value="P:ATP synthesis coupled electron transport"/>
    <property type="evidence" value="ECO:0007669"/>
    <property type="project" value="InterPro"/>
</dbReference>
<evidence type="ECO:0000313" key="19">
    <source>
        <dbReference type="EMBL" id="ADM67900.1"/>
    </source>
</evidence>
<feature type="transmembrane region" description="Helical" evidence="17">
    <location>
        <begin position="283"/>
        <end position="308"/>
    </location>
</feature>
<evidence type="ECO:0000256" key="5">
    <source>
        <dbReference type="ARBA" id="ARBA00021006"/>
    </source>
</evidence>
<feature type="transmembrane region" description="Helical" evidence="17">
    <location>
        <begin position="320"/>
        <end position="340"/>
    </location>
</feature>
<organism evidence="19">
    <name type="scientific">Caligus clemensi</name>
    <name type="common">Sea louse</name>
    <dbReference type="NCBI Taxonomy" id="344056"/>
    <lineage>
        <taxon>Eukaryota</taxon>
        <taxon>Metazoa</taxon>
        <taxon>Ecdysozoa</taxon>
        <taxon>Arthropoda</taxon>
        <taxon>Crustacea</taxon>
        <taxon>Multicrustacea</taxon>
        <taxon>Hexanauplia</taxon>
        <taxon>Copepoda</taxon>
        <taxon>Siphonostomatoida</taxon>
        <taxon>Caligidae</taxon>
        <taxon>Caligus</taxon>
    </lineage>
</organism>
<dbReference type="GO" id="GO:0003954">
    <property type="term" value="F:NADH dehydrogenase activity"/>
    <property type="evidence" value="ECO:0007669"/>
    <property type="project" value="TreeGrafter"/>
</dbReference>
<feature type="transmembrane region" description="Helical" evidence="17">
    <location>
        <begin position="352"/>
        <end position="379"/>
    </location>
</feature>
<dbReference type="GO" id="GO:0008137">
    <property type="term" value="F:NADH dehydrogenase (ubiquinone) activity"/>
    <property type="evidence" value="ECO:0007669"/>
    <property type="project" value="UniProtKB-UniRule"/>
</dbReference>
<keyword evidence="6 17" id="KW-0813">Transport</keyword>